<dbReference type="Gene3D" id="2.30.110.10">
    <property type="entry name" value="Electron Transport, Fmn-binding Protein, Chain A"/>
    <property type="match status" value="1"/>
</dbReference>
<dbReference type="PANTHER" id="PTHR34818">
    <property type="entry name" value="PROTEIN BLI-3"/>
    <property type="match status" value="1"/>
</dbReference>
<evidence type="ECO:0000259" key="1">
    <source>
        <dbReference type="Pfam" id="PF16242"/>
    </source>
</evidence>
<evidence type="ECO:0000313" key="3">
    <source>
        <dbReference type="Proteomes" id="UP000646426"/>
    </source>
</evidence>
<accession>A0A918SV44</accession>
<dbReference type="InterPro" id="IPR012349">
    <property type="entry name" value="Split_barrel_FMN-bd"/>
</dbReference>
<dbReference type="SUPFAM" id="SSF50475">
    <property type="entry name" value="FMN-binding split barrel"/>
    <property type="match status" value="1"/>
</dbReference>
<dbReference type="PANTHER" id="PTHR34818:SF1">
    <property type="entry name" value="PROTEIN BLI-3"/>
    <property type="match status" value="1"/>
</dbReference>
<feature type="domain" description="General stress protein FMN-binding split barrel" evidence="1">
    <location>
        <begin position="15"/>
        <end position="159"/>
    </location>
</feature>
<gene>
    <name evidence="2" type="ORF">GCM10007067_03100</name>
</gene>
<reference evidence="2" key="2">
    <citation type="submission" date="2020-09" db="EMBL/GenBank/DDBJ databases">
        <authorList>
            <person name="Sun Q."/>
            <person name="Kim S."/>
        </authorList>
    </citation>
    <scope>NUCLEOTIDE SEQUENCE</scope>
    <source>
        <strain evidence="2">KCTC 23077</strain>
    </source>
</reference>
<dbReference type="InterPro" id="IPR052917">
    <property type="entry name" value="Stress-Dev_Protein"/>
</dbReference>
<dbReference type="RefSeq" id="WP_189452662.1">
    <property type="nucleotide sequence ID" value="NZ_BMYD01000001.1"/>
</dbReference>
<evidence type="ECO:0000313" key="2">
    <source>
        <dbReference type="EMBL" id="GHA70357.1"/>
    </source>
</evidence>
<protein>
    <submittedName>
        <fullName evidence="2">General stress protein</fullName>
    </submittedName>
</protein>
<proteinExistence type="predicted"/>
<dbReference type="EMBL" id="BMYD01000001">
    <property type="protein sequence ID" value="GHA70357.1"/>
    <property type="molecule type" value="Genomic_DNA"/>
</dbReference>
<keyword evidence="3" id="KW-1185">Reference proteome</keyword>
<name>A0A918SV44_9GAMM</name>
<sequence>MTDHDEHRPLDRDNALKKLHGLIEDVEVAMLTEVAPDGRLHSRPLHTLRAEMDGTLWFATGYHSEKVRELEANPQVNVAYASRSKGTYVSVAGRASITRDRKTIDELWSPQMSIFFKDGKDDPNLCLIRIDPESAEYWDGPSTAIGKGLYFVTTAVTKNPSHMNENRTIDLRH</sequence>
<dbReference type="InterPro" id="IPR038725">
    <property type="entry name" value="YdaG_split_barrel_FMN-bd"/>
</dbReference>
<dbReference type="Pfam" id="PF16242">
    <property type="entry name" value="Pyrid_ox_like"/>
    <property type="match status" value="1"/>
</dbReference>
<dbReference type="AlphaFoldDB" id="A0A918SV44"/>
<dbReference type="Proteomes" id="UP000646426">
    <property type="component" value="Unassembled WGS sequence"/>
</dbReference>
<comment type="caution">
    <text evidence="2">The sequence shown here is derived from an EMBL/GenBank/DDBJ whole genome shotgun (WGS) entry which is preliminary data.</text>
</comment>
<organism evidence="2 3">
    <name type="scientific">Cognatilysobacter bugurensis</name>
    <dbReference type="NCBI Taxonomy" id="543356"/>
    <lineage>
        <taxon>Bacteria</taxon>
        <taxon>Pseudomonadati</taxon>
        <taxon>Pseudomonadota</taxon>
        <taxon>Gammaproteobacteria</taxon>
        <taxon>Lysobacterales</taxon>
        <taxon>Lysobacteraceae</taxon>
        <taxon>Cognatilysobacter</taxon>
    </lineage>
</organism>
<reference evidence="2" key="1">
    <citation type="journal article" date="2014" name="Int. J. Syst. Evol. Microbiol.">
        <title>Complete genome sequence of Corynebacterium casei LMG S-19264T (=DSM 44701T), isolated from a smear-ripened cheese.</title>
        <authorList>
            <consortium name="US DOE Joint Genome Institute (JGI-PGF)"/>
            <person name="Walter F."/>
            <person name="Albersmeier A."/>
            <person name="Kalinowski J."/>
            <person name="Ruckert C."/>
        </authorList>
    </citation>
    <scope>NUCLEOTIDE SEQUENCE</scope>
    <source>
        <strain evidence="2">KCTC 23077</strain>
    </source>
</reference>